<dbReference type="InParanoid" id="M1DR87"/>
<reference evidence="2" key="1">
    <citation type="journal article" date="2011" name="Nature">
        <title>Genome sequence and analysis of the tuber crop potato.</title>
        <authorList>
            <consortium name="The Potato Genome Sequencing Consortium"/>
        </authorList>
    </citation>
    <scope>NUCLEOTIDE SEQUENCE [LARGE SCALE GENOMIC DNA]</scope>
    <source>
        <strain evidence="2">cv. DM1-3 516 R44</strain>
    </source>
</reference>
<proteinExistence type="predicted"/>
<dbReference type="HOGENOM" id="CLU_1663755_0_0_1"/>
<reference evidence="1" key="2">
    <citation type="submission" date="2015-06" db="UniProtKB">
        <authorList>
            <consortium name="EnsemblPlants"/>
        </authorList>
    </citation>
    <scope>IDENTIFICATION</scope>
    <source>
        <strain evidence="1">DM1-3 516 R44</strain>
    </source>
</reference>
<name>M1DR87_SOLTU</name>
<dbReference type="Gramene" id="PGSC0003DMT400093092">
    <property type="protein sequence ID" value="PGSC0003DMT400093092"/>
    <property type="gene ID" value="PGSC0003DMG400042663"/>
</dbReference>
<keyword evidence="2" id="KW-1185">Reference proteome</keyword>
<dbReference type="Proteomes" id="UP000011115">
    <property type="component" value="Unassembled WGS sequence"/>
</dbReference>
<dbReference type="EnsemblPlants" id="PGSC0003DMT400093092">
    <property type="protein sequence ID" value="PGSC0003DMT400093092"/>
    <property type="gene ID" value="PGSC0003DMG400042663"/>
</dbReference>
<organism evidence="1 2">
    <name type="scientific">Solanum tuberosum</name>
    <name type="common">Potato</name>
    <dbReference type="NCBI Taxonomy" id="4113"/>
    <lineage>
        <taxon>Eukaryota</taxon>
        <taxon>Viridiplantae</taxon>
        <taxon>Streptophyta</taxon>
        <taxon>Embryophyta</taxon>
        <taxon>Tracheophyta</taxon>
        <taxon>Spermatophyta</taxon>
        <taxon>Magnoliopsida</taxon>
        <taxon>eudicotyledons</taxon>
        <taxon>Gunneridae</taxon>
        <taxon>Pentapetalae</taxon>
        <taxon>asterids</taxon>
        <taxon>lamiids</taxon>
        <taxon>Solanales</taxon>
        <taxon>Solanaceae</taxon>
        <taxon>Solanoideae</taxon>
        <taxon>Solaneae</taxon>
        <taxon>Solanum</taxon>
    </lineage>
</organism>
<dbReference type="AlphaFoldDB" id="M1DR87"/>
<evidence type="ECO:0000313" key="1">
    <source>
        <dbReference type="EnsemblPlants" id="PGSC0003DMT400093092"/>
    </source>
</evidence>
<sequence length="159" mass="17917">MISPKVPVCKDFKGENQVGDRKGAVGVSLNGSAMQCWIAQKSVGQVEIGEQKVQSAHRRRGRRAQLGPHWTQDTFKRESVKICEGCGLNLRRWVESRHIGSFGELGRARQTTRRFAEVPHIAFNFMINVKFSSVTFGEKPEVVECTRPRPKVANRNMPP</sequence>
<protein>
    <submittedName>
        <fullName evidence="1">Uncharacterized protein</fullName>
    </submittedName>
</protein>
<dbReference type="PaxDb" id="4113-PGSC0003DMT400093092"/>
<evidence type="ECO:0000313" key="2">
    <source>
        <dbReference type="Proteomes" id="UP000011115"/>
    </source>
</evidence>
<accession>M1DR87</accession>